<organism evidence="1 2">
    <name type="scientific">Bacillus mycoides</name>
    <dbReference type="NCBI Taxonomy" id="1405"/>
    <lineage>
        <taxon>Bacteria</taxon>
        <taxon>Bacillati</taxon>
        <taxon>Bacillota</taxon>
        <taxon>Bacilli</taxon>
        <taxon>Bacillales</taxon>
        <taxon>Bacillaceae</taxon>
        <taxon>Bacillus</taxon>
        <taxon>Bacillus cereus group</taxon>
    </lineage>
</organism>
<reference evidence="1 2" key="1">
    <citation type="submission" date="2016-05" db="EMBL/GenBank/DDBJ databases">
        <title>Bacillus thuringiensis and Bacillus weihenstephanensis as novel biocontrol agents of wilt causing Verticillium species.</title>
        <authorList>
            <person name="Hollensteiner J."/>
            <person name="Wemheuer F."/>
            <person name="Harting R."/>
            <person name="Kolarzyk A."/>
            <person name="Diaz-Valerio S."/>
            <person name="Poehlein A."/>
            <person name="Brzuszkiewicz E."/>
            <person name="Nesemann K."/>
            <person name="Braus-Stromeyer S."/>
            <person name="Braus G."/>
            <person name="Daniel R."/>
            <person name="Liesegang H."/>
        </authorList>
    </citation>
    <scope>NUCLEOTIDE SEQUENCE [LARGE SCALE GENOMIC DNA]</scope>
    <source>
        <strain evidence="1 2">GOE8</strain>
    </source>
</reference>
<accession>A0A1E8B0S8</accession>
<dbReference type="EMBL" id="LXLT01000066">
    <property type="protein sequence ID" value="OFD72125.1"/>
    <property type="molecule type" value="Genomic_DNA"/>
</dbReference>
<gene>
    <name evidence="1" type="ORF">BWGOE8_48510</name>
</gene>
<dbReference type="Proteomes" id="UP000175706">
    <property type="component" value="Unassembled WGS sequence"/>
</dbReference>
<sequence>MKKDTSFEVSFLRMIFDKMLYFQSNNYDTEESLTAHS</sequence>
<evidence type="ECO:0000313" key="1">
    <source>
        <dbReference type="EMBL" id="OFD72125.1"/>
    </source>
</evidence>
<dbReference type="AlphaFoldDB" id="A0A1E8B0S8"/>
<evidence type="ECO:0000313" key="2">
    <source>
        <dbReference type="Proteomes" id="UP000175706"/>
    </source>
</evidence>
<comment type="caution">
    <text evidence="1">The sequence shown here is derived from an EMBL/GenBank/DDBJ whole genome shotgun (WGS) entry which is preliminary data.</text>
</comment>
<name>A0A1E8B0S8_BACMY</name>
<protein>
    <submittedName>
        <fullName evidence="1">Uncharacterized protein</fullName>
    </submittedName>
</protein>
<proteinExistence type="predicted"/>